<sequence length="459" mass="50214">MKVIICGAGQVGFGIAERLAAEQNDVCVIDVRADLIRSIRDTLDVRGIVGHGAYPEVLAEAGANEADMIIAVTLHDEINMVACQVAHSLFEVPTKIARIRSQMYLQPHYMDLFSRDHLPIDVIISPEVEVGEMVLRRIAVPGATDVVPFSDGKIMMLAIECQEECPVINTPLAQLTELFPNLPSIVVGINRNNKLFIPHSADQLYAGDLAYVVTTKDQVRRTLGLFGHEKKEASRIVIAGGGNIGLYVAQALEKRGSSTKVKLIEHNRERAIDIADELKSTVVLNGSALDQKLLHEADIDQADLIVSVTNDDQVNILSGVIAKRLGCKANLVLLNSPTYHDFASTLGIDAQMNPRAVTVSKVLQHVRRGRIRAVHNIQNGQAEILEADALETSPLVGATLKELDLPKGMRIGAVYRDGQALTPSGSLRIKPKDRVVIFALRDSLKQVEQLFRVSLEFFV</sequence>
<evidence type="ECO:0000259" key="7">
    <source>
        <dbReference type="PROSITE" id="PS51201"/>
    </source>
</evidence>
<dbReference type="InterPro" id="IPR036721">
    <property type="entry name" value="RCK_C_sf"/>
</dbReference>
<accession>A0A916RDM5</accession>
<dbReference type="NCBIfam" id="NF007031">
    <property type="entry name" value="PRK09496.1-2"/>
    <property type="match status" value="1"/>
</dbReference>
<dbReference type="NCBIfam" id="NF007030">
    <property type="entry name" value="PRK09496.1-1"/>
    <property type="match status" value="1"/>
</dbReference>
<dbReference type="SUPFAM" id="SSF116726">
    <property type="entry name" value="TrkA C-terminal domain-like"/>
    <property type="match status" value="2"/>
</dbReference>
<name>A0A916RDM5_9HYPH</name>
<evidence type="ECO:0000259" key="8">
    <source>
        <dbReference type="PROSITE" id="PS51202"/>
    </source>
</evidence>
<evidence type="ECO:0000256" key="3">
    <source>
        <dbReference type="ARBA" id="ARBA00022538"/>
    </source>
</evidence>
<dbReference type="Pfam" id="PF02080">
    <property type="entry name" value="TrkA_C"/>
    <property type="match status" value="2"/>
</dbReference>
<evidence type="ECO:0000256" key="4">
    <source>
        <dbReference type="ARBA" id="ARBA00022958"/>
    </source>
</evidence>
<dbReference type="PANTHER" id="PTHR43833:SF5">
    <property type="entry name" value="TRK SYSTEM POTASSIUM UPTAKE PROTEIN TRKA"/>
    <property type="match status" value="1"/>
</dbReference>
<protein>
    <recommendedName>
        <fullName evidence="1">Trk system potassium uptake protein TrkA</fullName>
    </recommendedName>
</protein>
<dbReference type="InterPro" id="IPR006036">
    <property type="entry name" value="K_uptake_TrkA"/>
</dbReference>
<evidence type="ECO:0000313" key="10">
    <source>
        <dbReference type="Proteomes" id="UP000636264"/>
    </source>
</evidence>
<keyword evidence="4" id="KW-0630">Potassium</keyword>
<keyword evidence="3" id="KW-0633">Potassium transport</keyword>
<dbReference type="Proteomes" id="UP000636264">
    <property type="component" value="Unassembled WGS sequence"/>
</dbReference>
<reference evidence="9" key="2">
    <citation type="submission" date="2020-09" db="EMBL/GenBank/DDBJ databases">
        <authorList>
            <person name="Sun Q."/>
            <person name="Zhou Y."/>
        </authorList>
    </citation>
    <scope>NUCLEOTIDE SEQUENCE</scope>
    <source>
        <strain evidence="9">CGMCC 1.15320</strain>
    </source>
</reference>
<dbReference type="NCBIfam" id="NF007039">
    <property type="entry name" value="PRK09496.3-2"/>
    <property type="match status" value="1"/>
</dbReference>
<gene>
    <name evidence="9" type="primary">trkA</name>
    <name evidence="9" type="ORF">GCM10011385_03200</name>
</gene>
<feature type="domain" description="RCK N-terminal" evidence="7">
    <location>
        <begin position="1"/>
        <end position="124"/>
    </location>
</feature>
<evidence type="ECO:0000313" key="9">
    <source>
        <dbReference type="EMBL" id="GGA53165.1"/>
    </source>
</evidence>
<dbReference type="Gene3D" id="3.30.70.1450">
    <property type="entry name" value="Regulator of K+ conductance, C-terminal domain"/>
    <property type="match status" value="2"/>
</dbReference>
<dbReference type="RefSeq" id="WP_188719177.1">
    <property type="nucleotide sequence ID" value="NZ_BMIF01000001.1"/>
</dbReference>
<dbReference type="PROSITE" id="PS51202">
    <property type="entry name" value="RCK_C"/>
    <property type="match status" value="2"/>
</dbReference>
<dbReference type="PRINTS" id="PR00335">
    <property type="entry name" value="KUPTAKETRKA"/>
</dbReference>
<feature type="domain" description="RCK C-terminal" evidence="8">
    <location>
        <begin position="372"/>
        <end position="453"/>
    </location>
</feature>
<evidence type="ECO:0000256" key="6">
    <source>
        <dbReference type="ARBA" id="ARBA00023065"/>
    </source>
</evidence>
<evidence type="ECO:0000256" key="5">
    <source>
        <dbReference type="ARBA" id="ARBA00023027"/>
    </source>
</evidence>
<dbReference type="GO" id="GO:0015079">
    <property type="term" value="F:potassium ion transmembrane transporter activity"/>
    <property type="evidence" value="ECO:0007669"/>
    <property type="project" value="InterPro"/>
</dbReference>
<proteinExistence type="predicted"/>
<dbReference type="InterPro" id="IPR036291">
    <property type="entry name" value="NAD(P)-bd_dom_sf"/>
</dbReference>
<comment type="caution">
    <text evidence="9">The sequence shown here is derived from an EMBL/GenBank/DDBJ whole genome shotgun (WGS) entry which is preliminary data.</text>
</comment>
<dbReference type="NCBIfam" id="NF007032">
    <property type="entry name" value="PRK09496.1-4"/>
    <property type="match status" value="1"/>
</dbReference>
<keyword evidence="10" id="KW-1185">Reference proteome</keyword>
<dbReference type="InterPro" id="IPR050721">
    <property type="entry name" value="Trk_Ktr_HKT_K-transport"/>
</dbReference>
<dbReference type="Pfam" id="PF02254">
    <property type="entry name" value="TrkA_N"/>
    <property type="match status" value="2"/>
</dbReference>
<feature type="domain" description="RCK C-terminal" evidence="8">
    <location>
        <begin position="144"/>
        <end position="228"/>
    </location>
</feature>
<dbReference type="PROSITE" id="PS51201">
    <property type="entry name" value="RCK_N"/>
    <property type="match status" value="2"/>
</dbReference>
<dbReference type="SUPFAM" id="SSF51735">
    <property type="entry name" value="NAD(P)-binding Rossmann-fold domains"/>
    <property type="match status" value="2"/>
</dbReference>
<dbReference type="Gene3D" id="3.40.50.720">
    <property type="entry name" value="NAD(P)-binding Rossmann-like Domain"/>
    <property type="match status" value="2"/>
</dbReference>
<evidence type="ECO:0000256" key="1">
    <source>
        <dbReference type="ARBA" id="ARBA00017378"/>
    </source>
</evidence>
<dbReference type="AlphaFoldDB" id="A0A916RDM5"/>
<keyword evidence="2" id="KW-0813">Transport</keyword>
<dbReference type="PANTHER" id="PTHR43833">
    <property type="entry name" value="POTASSIUM CHANNEL PROTEIN 2-RELATED-RELATED"/>
    <property type="match status" value="1"/>
</dbReference>
<reference evidence="9" key="1">
    <citation type="journal article" date="2014" name="Int. J. Syst. Evol. Microbiol.">
        <title>Complete genome sequence of Corynebacterium casei LMG S-19264T (=DSM 44701T), isolated from a smear-ripened cheese.</title>
        <authorList>
            <consortium name="US DOE Joint Genome Institute (JGI-PGF)"/>
            <person name="Walter F."/>
            <person name="Albersmeier A."/>
            <person name="Kalinowski J."/>
            <person name="Ruckert C."/>
        </authorList>
    </citation>
    <scope>NUCLEOTIDE SEQUENCE</scope>
    <source>
        <strain evidence="9">CGMCC 1.15320</strain>
    </source>
</reference>
<organism evidence="9 10">
    <name type="scientific">Nitratireductor aestuarii</name>
    <dbReference type="NCBI Taxonomy" id="1735103"/>
    <lineage>
        <taxon>Bacteria</taxon>
        <taxon>Pseudomonadati</taxon>
        <taxon>Pseudomonadota</taxon>
        <taxon>Alphaproteobacteria</taxon>
        <taxon>Hyphomicrobiales</taxon>
        <taxon>Phyllobacteriaceae</taxon>
        <taxon>Nitratireductor</taxon>
    </lineage>
</organism>
<keyword evidence="5" id="KW-0520">NAD</keyword>
<dbReference type="InterPro" id="IPR006037">
    <property type="entry name" value="RCK_C"/>
</dbReference>
<evidence type="ECO:0000256" key="2">
    <source>
        <dbReference type="ARBA" id="ARBA00022448"/>
    </source>
</evidence>
<dbReference type="EMBL" id="BMIF01000001">
    <property type="protein sequence ID" value="GGA53165.1"/>
    <property type="molecule type" value="Genomic_DNA"/>
</dbReference>
<dbReference type="GO" id="GO:0005886">
    <property type="term" value="C:plasma membrane"/>
    <property type="evidence" value="ECO:0007669"/>
    <property type="project" value="InterPro"/>
</dbReference>
<keyword evidence="6" id="KW-0406">Ion transport</keyword>
<feature type="domain" description="RCK N-terminal" evidence="7">
    <location>
        <begin position="233"/>
        <end position="352"/>
    </location>
</feature>
<dbReference type="InterPro" id="IPR003148">
    <property type="entry name" value="RCK_N"/>
</dbReference>